<accession>A0A7C2BH01</accession>
<feature type="domain" description="NAD(P)-binding" evidence="1">
    <location>
        <begin position="6"/>
        <end position="183"/>
    </location>
</feature>
<dbReference type="AlphaFoldDB" id="A0A7C2BH01"/>
<dbReference type="EMBL" id="DSJL01000011">
    <property type="protein sequence ID" value="HEF66388.1"/>
    <property type="molecule type" value="Genomic_DNA"/>
</dbReference>
<dbReference type="Gene3D" id="3.40.50.720">
    <property type="entry name" value="NAD(P)-binding Rossmann-like Domain"/>
    <property type="match status" value="1"/>
</dbReference>
<gene>
    <name evidence="2" type="ORF">ENP47_12445</name>
</gene>
<evidence type="ECO:0000259" key="1">
    <source>
        <dbReference type="Pfam" id="PF13460"/>
    </source>
</evidence>
<dbReference type="SUPFAM" id="SSF51735">
    <property type="entry name" value="NAD(P)-binding Rossmann-fold domains"/>
    <property type="match status" value="1"/>
</dbReference>
<dbReference type="InterPro" id="IPR052718">
    <property type="entry name" value="NmrA-type_oxidoreductase"/>
</dbReference>
<proteinExistence type="predicted"/>
<name>A0A7C2BH01_THERO</name>
<evidence type="ECO:0000313" key="2">
    <source>
        <dbReference type="EMBL" id="HEF66388.1"/>
    </source>
</evidence>
<dbReference type="PANTHER" id="PTHR47129">
    <property type="entry name" value="QUINONE OXIDOREDUCTASE 2"/>
    <property type="match status" value="1"/>
</dbReference>
<dbReference type="InterPro" id="IPR036291">
    <property type="entry name" value="NAD(P)-bd_dom_sf"/>
</dbReference>
<dbReference type="Gene3D" id="3.90.25.10">
    <property type="entry name" value="UDP-galactose 4-epimerase, domain 1"/>
    <property type="match status" value="1"/>
</dbReference>
<organism evidence="2">
    <name type="scientific">Thermomicrobium roseum</name>
    <dbReference type="NCBI Taxonomy" id="500"/>
    <lineage>
        <taxon>Bacteria</taxon>
        <taxon>Pseudomonadati</taxon>
        <taxon>Thermomicrobiota</taxon>
        <taxon>Thermomicrobia</taxon>
        <taxon>Thermomicrobiales</taxon>
        <taxon>Thermomicrobiaceae</taxon>
        <taxon>Thermomicrobium</taxon>
    </lineage>
</organism>
<comment type="caution">
    <text evidence="2">The sequence shown here is derived from an EMBL/GenBank/DDBJ whole genome shotgun (WGS) entry which is preliminary data.</text>
</comment>
<dbReference type="InterPro" id="IPR016040">
    <property type="entry name" value="NAD(P)-bd_dom"/>
</dbReference>
<dbReference type="Pfam" id="PF13460">
    <property type="entry name" value="NAD_binding_10"/>
    <property type="match status" value="1"/>
</dbReference>
<reference evidence="2" key="1">
    <citation type="journal article" date="2020" name="mSystems">
        <title>Genome- and Community-Level Interaction Insights into Carbon Utilization and Element Cycling Functions of Hydrothermarchaeota in Hydrothermal Sediment.</title>
        <authorList>
            <person name="Zhou Z."/>
            <person name="Liu Y."/>
            <person name="Xu W."/>
            <person name="Pan J."/>
            <person name="Luo Z.H."/>
            <person name="Li M."/>
        </authorList>
    </citation>
    <scope>NUCLEOTIDE SEQUENCE [LARGE SCALE GENOMIC DNA]</scope>
    <source>
        <strain evidence="2">SpSt-222</strain>
    </source>
</reference>
<dbReference type="PANTHER" id="PTHR47129:SF1">
    <property type="entry name" value="NMRA-LIKE DOMAIN-CONTAINING PROTEIN"/>
    <property type="match status" value="1"/>
</dbReference>
<sequence>MIGVTGATGRLGRLVIAELLERVPAGRIAALARNLEKARDLAVRGITVRHADYDDPATLDSALAGIERLLLISGSEVGRRIVQHRNVIEAAQRAGVRVLVYTSLLHADRSPLRALAEEHLATEEMLRTSALQWVILRNSWYTENYEERARAAATTGELVGAAGHARIASATRADYAAAAAVVLTGEGHAGRIYELAGDEAWTMDDLARLIAEVSGRPVIYRDLSPDMYVAYLVERGTPRPIAEVLASLEAGIAQDALFDDSHQLSQLIGRPTTPLREVVYHWLRT</sequence>
<protein>
    <submittedName>
        <fullName evidence="2">SDR family oxidoreductase</fullName>
    </submittedName>
</protein>
<dbReference type="CDD" id="cd05269">
    <property type="entry name" value="TMR_SDR_a"/>
    <property type="match status" value="1"/>
</dbReference>